<organism evidence="2 3">
    <name type="scientific">Dryococelus australis</name>
    <dbReference type="NCBI Taxonomy" id="614101"/>
    <lineage>
        <taxon>Eukaryota</taxon>
        <taxon>Metazoa</taxon>
        <taxon>Ecdysozoa</taxon>
        <taxon>Arthropoda</taxon>
        <taxon>Hexapoda</taxon>
        <taxon>Insecta</taxon>
        <taxon>Pterygota</taxon>
        <taxon>Neoptera</taxon>
        <taxon>Polyneoptera</taxon>
        <taxon>Phasmatodea</taxon>
        <taxon>Verophasmatodea</taxon>
        <taxon>Anareolatae</taxon>
        <taxon>Phasmatidae</taxon>
        <taxon>Eurycanthinae</taxon>
        <taxon>Dryococelus</taxon>
    </lineage>
</organism>
<reference evidence="2 3" key="1">
    <citation type="submission" date="2023-02" db="EMBL/GenBank/DDBJ databases">
        <title>LHISI_Scaffold_Assembly.</title>
        <authorList>
            <person name="Stuart O.P."/>
            <person name="Cleave R."/>
            <person name="Magrath M.J.L."/>
            <person name="Mikheyev A.S."/>
        </authorList>
    </citation>
    <scope>NUCLEOTIDE SEQUENCE [LARGE SCALE GENOMIC DNA]</scope>
    <source>
        <strain evidence="2">Daus_M_001</strain>
        <tissue evidence="2">Leg muscle</tissue>
    </source>
</reference>
<sequence>MGKQQNTGTYIIAGNIRKHLITWYLVHQVRHALCVTGTRVLAVSGTRTRPNGYPGIFATGTLVLDYPGLAWGQSVCSMSLFKSSVQTVRHRRVGHTGGAALKHVATYMCKGFRRNELISRVKWCGIHRRFDGAPQSEVRWRDVRAPSRRNHIASLASKGTSSKYSGNTSCRNCRYVAPPRLRPLRYCEVLSGTQTCAQAYYNATYTSLHTSSCTLPLPVAVYGPAYPDLLIAFEAEKYASDKDFPYQGEPGSIPGGVAFLISARGNRARRCRCSASFLESTPPPPPVQQSEKDVSNDVGGYKETTTLRASVCPEDSYVVLIEWRAPRFRKVAPPPPPDSQLELPAGQSCGVGPGSQPRSNGERRAGGHGESETSRQHLLRCGSDQRVAYFAVQARRRNASCFNPLAASVAAALWPNKVQHLHIIFFSAFDACTAAPQHVADHIIEDGGVFLMLHETWPKVLLFSGIHRSVIHHGTVLHDPHLRKPGMSRPGIEPGSPWWEAISQTTQPPWSRDKSEDWSGQGKRVNSTKAGLENSCCGNIHHSLGGYGDVVVRLLASHLGKLGYIPGRVTPGFSYVGTALDDSAGGRVFSGSSRFPRSYIPALLHTHLVYPRDLDVKRRPNLYTPTTHSILIVVKLCMLYGREVYCPGFLIYFQNGRQSLRSPILAPRMRDANSRLCSHRSHTPTERDRFGIAAPNLSSTFQIQLHHSIAKGSKDMLRRVRTVKASEEAEVTVNGLYEQCRTVIRMGGSHLENRYFKWFYRKQLTYMKWKNHYGDNIDFNQDLKPTNSCGVLSSPCSEEIEGGTARSPLDQSKRCWWHILRRLQSELPAHKYLRSTGMRRVSQTPERLLDEIQLASRRTTARSLFTDDADQFNLGTRRLVLRSQRDRSTSSLVYGSGYSQRTELVVQCPGHVSELVAGAAALQLQVAIVICGVPALAAVGHRRGPAHVRPGLPTVVRQYAPLRLQQRRDPPAYHIRAAGCSNYGQPTQPLCVHRDWLFAL</sequence>
<feature type="compositionally biased region" description="Basic and acidic residues" evidence="1">
    <location>
        <begin position="360"/>
        <end position="375"/>
    </location>
</feature>
<keyword evidence="3" id="KW-1185">Reference proteome</keyword>
<proteinExistence type="predicted"/>
<accession>A0ABQ9GQE1</accession>
<name>A0ABQ9GQE1_9NEOP</name>
<protein>
    <submittedName>
        <fullName evidence="2">Uncharacterized protein</fullName>
    </submittedName>
</protein>
<feature type="region of interest" description="Disordered" evidence="1">
    <location>
        <begin position="277"/>
        <end position="298"/>
    </location>
</feature>
<dbReference type="Proteomes" id="UP001159363">
    <property type="component" value="Chromosome 9"/>
</dbReference>
<comment type="caution">
    <text evidence="2">The sequence shown here is derived from an EMBL/GenBank/DDBJ whole genome shotgun (WGS) entry which is preliminary data.</text>
</comment>
<evidence type="ECO:0000256" key="1">
    <source>
        <dbReference type="SAM" id="MobiDB-lite"/>
    </source>
</evidence>
<gene>
    <name evidence="2" type="ORF">PR048_025093</name>
</gene>
<evidence type="ECO:0000313" key="2">
    <source>
        <dbReference type="EMBL" id="KAJ8874250.1"/>
    </source>
</evidence>
<evidence type="ECO:0000313" key="3">
    <source>
        <dbReference type="Proteomes" id="UP001159363"/>
    </source>
</evidence>
<feature type="region of interest" description="Disordered" evidence="1">
    <location>
        <begin position="331"/>
        <end position="377"/>
    </location>
</feature>
<feature type="region of interest" description="Disordered" evidence="1">
    <location>
        <begin position="505"/>
        <end position="525"/>
    </location>
</feature>
<dbReference type="EMBL" id="JARBHB010000010">
    <property type="protein sequence ID" value="KAJ8874250.1"/>
    <property type="molecule type" value="Genomic_DNA"/>
</dbReference>